<sequence>GLFFFILWRNLKWVNLSKTEAMPIGALTGSAPPNGFPFHWSTKEITYLGMKIGPSLRKLVKLNLQPIITRIKEDLHRWGTLPVSWIGRISVLKMNILPRLLYPLQMLPNSIPNSFFIDLDRMFTRFIWQGKKVRMKITKLQRSKDQGGLGVPNIRLYHWAAQMRYIYEWVNPDVTNTWIDMESRNCGILSLKDCPFVNHKKVKLEVQNNLIVLNTLNTWNKIKVGFKLKKHFSLLAPIWRNPDFPPSCQDIVFRLWQESGLDRLAKLYEGGILD</sequence>
<reference evidence="1" key="2">
    <citation type="submission" date="2025-08" db="UniProtKB">
        <authorList>
            <consortium name="Ensembl"/>
        </authorList>
    </citation>
    <scope>IDENTIFICATION</scope>
</reference>
<accession>A0A671Y1G2</accession>
<organism evidence="1 2">
    <name type="scientific">Sparus aurata</name>
    <name type="common">Gilthead sea bream</name>
    <dbReference type="NCBI Taxonomy" id="8175"/>
    <lineage>
        <taxon>Eukaryota</taxon>
        <taxon>Metazoa</taxon>
        <taxon>Chordata</taxon>
        <taxon>Craniata</taxon>
        <taxon>Vertebrata</taxon>
        <taxon>Euteleostomi</taxon>
        <taxon>Actinopterygii</taxon>
        <taxon>Neopterygii</taxon>
        <taxon>Teleostei</taxon>
        <taxon>Neoteleostei</taxon>
        <taxon>Acanthomorphata</taxon>
        <taxon>Eupercaria</taxon>
        <taxon>Spariformes</taxon>
        <taxon>Sparidae</taxon>
        <taxon>Sparus</taxon>
    </lineage>
</organism>
<reference evidence="1" key="1">
    <citation type="submission" date="2021-04" db="EMBL/GenBank/DDBJ databases">
        <authorList>
            <consortium name="Wellcome Sanger Institute Data Sharing"/>
        </authorList>
    </citation>
    <scope>NUCLEOTIDE SEQUENCE [LARGE SCALE GENOMIC DNA]</scope>
</reference>
<dbReference type="GeneTree" id="ENSGT00940000164735"/>
<evidence type="ECO:0000313" key="1">
    <source>
        <dbReference type="Ensembl" id="ENSSAUP00010054961.1"/>
    </source>
</evidence>
<dbReference type="PANTHER" id="PTHR31635">
    <property type="entry name" value="REVERSE TRANSCRIPTASE DOMAIN-CONTAINING PROTEIN-RELATED"/>
    <property type="match status" value="1"/>
</dbReference>
<evidence type="ECO:0008006" key="3">
    <source>
        <dbReference type="Google" id="ProtNLM"/>
    </source>
</evidence>
<keyword evidence="2" id="KW-1185">Reference proteome</keyword>
<dbReference type="PANTHER" id="PTHR31635:SF196">
    <property type="entry name" value="REVERSE TRANSCRIPTASE DOMAIN-CONTAINING PROTEIN-RELATED"/>
    <property type="match status" value="1"/>
</dbReference>
<name>A0A671Y1G2_SPAAU</name>
<proteinExistence type="predicted"/>
<dbReference type="Proteomes" id="UP000472265">
    <property type="component" value="Chromosome 16"/>
</dbReference>
<protein>
    <recommendedName>
        <fullName evidence="3">Reverse transcriptase domain-containing protein</fullName>
    </recommendedName>
</protein>
<evidence type="ECO:0000313" key="2">
    <source>
        <dbReference type="Proteomes" id="UP000472265"/>
    </source>
</evidence>
<dbReference type="Ensembl" id="ENSSAUT00010057751.1">
    <property type="protein sequence ID" value="ENSSAUP00010054961.1"/>
    <property type="gene ID" value="ENSSAUG00010022623.1"/>
</dbReference>
<dbReference type="InParanoid" id="A0A671Y1G2"/>
<dbReference type="OMA" id="PRINFIC"/>
<reference evidence="1" key="3">
    <citation type="submission" date="2025-09" db="UniProtKB">
        <authorList>
            <consortium name="Ensembl"/>
        </authorList>
    </citation>
    <scope>IDENTIFICATION</scope>
</reference>
<dbReference type="AlphaFoldDB" id="A0A671Y1G2"/>